<evidence type="ECO:0000256" key="5">
    <source>
        <dbReference type="ARBA" id="ARBA00022982"/>
    </source>
</evidence>
<dbReference type="GO" id="GO:0005886">
    <property type="term" value="C:plasma membrane"/>
    <property type="evidence" value="ECO:0007669"/>
    <property type="project" value="UniProtKB-SubCell"/>
</dbReference>
<dbReference type="PANTHER" id="PTHR43034">
    <property type="entry name" value="ION-TRANSLOCATING OXIDOREDUCTASE COMPLEX SUBUNIT C"/>
    <property type="match status" value="1"/>
</dbReference>
<proteinExistence type="inferred from homology"/>
<feature type="binding site" evidence="8">
    <location>
        <position position="368"/>
    </location>
    <ligand>
        <name>[4Fe-4S] cluster</name>
        <dbReference type="ChEBI" id="CHEBI:49883"/>
        <label>1</label>
    </ligand>
</feature>
<keyword evidence="5 8" id="KW-0249">Electron transport</keyword>
<gene>
    <name evidence="8" type="primary">rnfC</name>
    <name evidence="10" type="ORF">CCDG5_1891</name>
</gene>
<feature type="binding site" evidence="8">
    <location>
        <position position="414"/>
    </location>
    <ligand>
        <name>[4Fe-4S] cluster</name>
        <dbReference type="ChEBI" id="CHEBI:49883"/>
        <label>1</label>
    </ligand>
</feature>
<feature type="binding site" evidence="8">
    <location>
        <position position="407"/>
    </location>
    <ligand>
        <name>[4Fe-4S] cluster</name>
        <dbReference type="ChEBI" id="CHEBI:49883"/>
        <label>2</label>
    </ligand>
</feature>
<evidence type="ECO:0000256" key="1">
    <source>
        <dbReference type="ARBA" id="ARBA00022448"/>
    </source>
</evidence>
<evidence type="ECO:0000313" key="10">
    <source>
        <dbReference type="EMBL" id="CDZ24986.1"/>
    </source>
</evidence>
<dbReference type="Pfam" id="PF10531">
    <property type="entry name" value="SLBB"/>
    <property type="match status" value="1"/>
</dbReference>
<sequence>MMLKRPRGGLWLELNKTTAAERPIAELKAPARVYLPLKQCKGETPSLLVGRGSRVLKGQPIADGSHGLSCSLHSPVSGTVESIVEYNHPVGGKSMMAVISNDRCDMPYKAVQSRTDSAEGIIARVKSAGIVSSNDFSKPYWEKLRRFRERKVNTVIINAVEVEPYICSSQKIMDELPDVTVAGLELIMKCVGAKKAVLAVSDDIPEEVSRGMAEAAHLIDIELTIAHIPPKYPNGDEQFLMRALFAHEIEAQMKKGGKRPEVCFVYPQDCVNVQRAVNDGVPQITRIITVAGDAVTNPQNIEVPIGTKISDILNYCGLSFDPDRVVLGSPMRGVAIQSLDVPITKSVGAVLALKAAQRRNTKSICINCGKCVSVCPQGLLPNYIAMRAVKADFEALKGLNIDECIECGSCAYICPGRMPIVELIKNIKKAAI</sequence>
<dbReference type="Gene3D" id="3.40.50.11540">
    <property type="entry name" value="NADH-ubiquinone oxidoreductase 51kDa subunit"/>
    <property type="match status" value="1"/>
</dbReference>
<feature type="domain" description="4Fe-4S ferredoxin-type" evidence="9">
    <location>
        <begin position="355"/>
        <end position="386"/>
    </location>
</feature>
<dbReference type="PROSITE" id="PS51379">
    <property type="entry name" value="4FE4S_FER_2"/>
    <property type="match status" value="2"/>
</dbReference>
<dbReference type="InterPro" id="IPR026902">
    <property type="entry name" value="RnfC_N"/>
</dbReference>
<dbReference type="HOGENOM" id="CLU_010808_6_0_9"/>
<dbReference type="InterPro" id="IPR010208">
    <property type="entry name" value="Ion_transpt_RnfC/RsxC"/>
</dbReference>
<comment type="cofactor">
    <cofactor evidence="8">
        <name>[4Fe-4S] cluster</name>
        <dbReference type="ChEBI" id="CHEBI:49883"/>
    </cofactor>
    <text evidence="8">Binds 2 [4Fe-4S] clusters per subunit.</text>
</comment>
<organism evidence="10 11">
    <name type="scientific">[Clostridium] cellulosi</name>
    <dbReference type="NCBI Taxonomy" id="29343"/>
    <lineage>
        <taxon>Bacteria</taxon>
        <taxon>Bacillati</taxon>
        <taxon>Bacillota</taxon>
        <taxon>Clostridia</taxon>
        <taxon>Eubacteriales</taxon>
        <taxon>Oscillospiraceae</taxon>
        <taxon>Oscillospiraceae incertae sedis</taxon>
    </lineage>
</organism>
<dbReference type="GO" id="GO:0009055">
    <property type="term" value="F:electron transfer activity"/>
    <property type="evidence" value="ECO:0007669"/>
    <property type="project" value="InterPro"/>
</dbReference>
<keyword evidence="8" id="KW-1003">Cell membrane</keyword>
<dbReference type="SUPFAM" id="SSF142019">
    <property type="entry name" value="Nqo1 FMN-binding domain-like"/>
    <property type="match status" value="1"/>
</dbReference>
<reference evidence="11" key="1">
    <citation type="submission" date="2014-07" db="EMBL/GenBank/DDBJ databases">
        <authorList>
            <person name="Wibberg D."/>
        </authorList>
    </citation>
    <scope>NUCLEOTIDE SEQUENCE [LARGE SCALE GENOMIC DNA]</scope>
    <source>
        <strain evidence="11">DG5</strain>
    </source>
</reference>
<dbReference type="SUPFAM" id="SSF46548">
    <property type="entry name" value="alpha-helical ferredoxin"/>
    <property type="match status" value="1"/>
</dbReference>
<dbReference type="Pfam" id="PF13375">
    <property type="entry name" value="RnfC_N"/>
    <property type="match status" value="1"/>
</dbReference>
<keyword evidence="2 8" id="KW-0004">4Fe-4S</keyword>
<feature type="domain" description="4Fe-4S ferredoxin-type" evidence="9">
    <location>
        <begin position="394"/>
        <end position="423"/>
    </location>
</feature>
<feature type="binding site" evidence="8">
    <location>
        <position position="404"/>
    </location>
    <ligand>
        <name>[4Fe-4S] cluster</name>
        <dbReference type="ChEBI" id="CHEBI:49883"/>
        <label>2</label>
    </ligand>
</feature>
<comment type="subcellular location">
    <subcellularLocation>
        <location evidence="8">Cell membrane</location>
        <topology evidence="8">Peripheral membrane protein</topology>
    </subcellularLocation>
</comment>
<dbReference type="Pfam" id="PF13237">
    <property type="entry name" value="Fer4_10"/>
    <property type="match status" value="1"/>
</dbReference>
<name>A0A078KMM7_9FIRM</name>
<feature type="binding site" evidence="8">
    <location>
        <position position="371"/>
    </location>
    <ligand>
        <name>[4Fe-4S] cluster</name>
        <dbReference type="ChEBI" id="CHEBI:49883"/>
        <label>1</label>
    </ligand>
</feature>
<evidence type="ECO:0000256" key="7">
    <source>
        <dbReference type="ARBA" id="ARBA00023014"/>
    </source>
</evidence>
<dbReference type="EMBL" id="LM995447">
    <property type="protein sequence ID" value="CDZ24986.1"/>
    <property type="molecule type" value="Genomic_DNA"/>
</dbReference>
<dbReference type="GO" id="GO:0022900">
    <property type="term" value="P:electron transport chain"/>
    <property type="evidence" value="ECO:0007669"/>
    <property type="project" value="UniProtKB-UniRule"/>
</dbReference>
<dbReference type="PANTHER" id="PTHR43034:SF2">
    <property type="entry name" value="ION-TRANSLOCATING OXIDOREDUCTASE COMPLEX SUBUNIT C"/>
    <property type="match status" value="1"/>
</dbReference>
<dbReference type="HAMAP" id="MF_00461">
    <property type="entry name" value="RsxC_RnfC"/>
    <property type="match status" value="1"/>
</dbReference>
<feature type="binding site" evidence="8">
    <location>
        <position position="365"/>
    </location>
    <ligand>
        <name>[4Fe-4S] cluster</name>
        <dbReference type="ChEBI" id="CHEBI:49883"/>
        <label>1</label>
    </ligand>
</feature>
<evidence type="ECO:0000256" key="2">
    <source>
        <dbReference type="ARBA" id="ARBA00022485"/>
    </source>
</evidence>
<protein>
    <recommendedName>
        <fullName evidence="8">Ion-translocating oxidoreductase complex subunit C</fullName>
        <ecNumber evidence="8">7.-.-.-</ecNumber>
    </recommendedName>
    <alternativeName>
        <fullName evidence="8">Rnf electron transport complex subunit C</fullName>
    </alternativeName>
</protein>
<accession>A0A078KMM7</accession>
<dbReference type="Gene3D" id="3.30.70.20">
    <property type="match status" value="1"/>
</dbReference>
<dbReference type="InterPro" id="IPR011538">
    <property type="entry name" value="Nuo51_FMN-bd"/>
</dbReference>
<dbReference type="KEGG" id="ccel:CCDG5_1891"/>
<dbReference type="InterPro" id="IPR037225">
    <property type="entry name" value="Nuo51_FMN-bd_sf"/>
</dbReference>
<feature type="binding site" evidence="8">
    <location>
        <position position="410"/>
    </location>
    <ligand>
        <name>[4Fe-4S] cluster</name>
        <dbReference type="ChEBI" id="CHEBI:49883"/>
        <label>2</label>
    </ligand>
</feature>
<comment type="function">
    <text evidence="8">Part of a membrane-bound complex that couples electron transfer with translocation of ions across the membrane.</text>
</comment>
<evidence type="ECO:0000259" key="9">
    <source>
        <dbReference type="PROSITE" id="PS51379"/>
    </source>
</evidence>
<dbReference type="AlphaFoldDB" id="A0A078KMM7"/>
<dbReference type="PATRIC" id="fig|29343.3.peg.1984"/>
<evidence type="ECO:0000256" key="3">
    <source>
        <dbReference type="ARBA" id="ARBA00022723"/>
    </source>
</evidence>
<dbReference type="Pfam" id="PF01512">
    <property type="entry name" value="Complex1_51K"/>
    <property type="match status" value="1"/>
</dbReference>
<evidence type="ECO:0000256" key="6">
    <source>
        <dbReference type="ARBA" id="ARBA00023004"/>
    </source>
</evidence>
<keyword evidence="4 8" id="KW-0677">Repeat</keyword>
<dbReference type="PROSITE" id="PS00198">
    <property type="entry name" value="4FE4S_FER_1"/>
    <property type="match status" value="2"/>
</dbReference>
<keyword evidence="1 8" id="KW-0813">Transport</keyword>
<comment type="subunit">
    <text evidence="8">The complex is composed of six subunits: RnfA, RnfB, RnfC, RnfD, RnfE and RnfG.</text>
</comment>
<comment type="similarity">
    <text evidence="8">Belongs to the 4Fe4S bacterial-type ferredoxin family. RnfC subfamily.</text>
</comment>
<dbReference type="NCBIfam" id="TIGR01945">
    <property type="entry name" value="rnfC"/>
    <property type="match status" value="1"/>
</dbReference>
<feature type="binding site" evidence="8">
    <location>
        <position position="375"/>
    </location>
    <ligand>
        <name>[4Fe-4S] cluster</name>
        <dbReference type="ChEBI" id="CHEBI:49883"/>
        <label>2</label>
    </ligand>
</feature>
<dbReference type="GO" id="GO:0051539">
    <property type="term" value="F:4 iron, 4 sulfur cluster binding"/>
    <property type="evidence" value="ECO:0007669"/>
    <property type="project" value="UniProtKB-KW"/>
</dbReference>
<keyword evidence="8" id="KW-0472">Membrane</keyword>
<dbReference type="Proteomes" id="UP000032431">
    <property type="component" value="Chromosome I"/>
</dbReference>
<evidence type="ECO:0000256" key="8">
    <source>
        <dbReference type="HAMAP-Rule" id="MF_00461"/>
    </source>
</evidence>
<dbReference type="InterPro" id="IPR017900">
    <property type="entry name" value="4Fe4S_Fe_S_CS"/>
</dbReference>
<keyword evidence="3 8" id="KW-0479">Metal-binding</keyword>
<dbReference type="InterPro" id="IPR019554">
    <property type="entry name" value="Soluble_ligand-bd"/>
</dbReference>
<keyword evidence="8" id="KW-1278">Translocase</keyword>
<keyword evidence="11" id="KW-1185">Reference proteome</keyword>
<keyword evidence="7 8" id="KW-0411">Iron-sulfur</keyword>
<dbReference type="OrthoDB" id="9767754at2"/>
<dbReference type="GO" id="GO:0046872">
    <property type="term" value="F:metal ion binding"/>
    <property type="evidence" value="ECO:0007669"/>
    <property type="project" value="UniProtKB-KW"/>
</dbReference>
<evidence type="ECO:0000256" key="4">
    <source>
        <dbReference type="ARBA" id="ARBA00022737"/>
    </source>
</evidence>
<dbReference type="STRING" id="29343.CCDG5_1891"/>
<dbReference type="InterPro" id="IPR017896">
    <property type="entry name" value="4Fe4S_Fe-S-bd"/>
</dbReference>
<keyword evidence="6 8" id="KW-0408">Iron</keyword>
<dbReference type="EC" id="7.-.-.-" evidence="8"/>
<evidence type="ECO:0000313" key="11">
    <source>
        <dbReference type="Proteomes" id="UP000032431"/>
    </source>
</evidence>